<dbReference type="OrthoDB" id="10048995at2759"/>
<proteinExistence type="predicted"/>
<comment type="caution">
    <text evidence="1">The sequence shown here is derived from an EMBL/GenBank/DDBJ whole genome shotgun (WGS) entry which is preliminary data.</text>
</comment>
<name>A0A8S0Z0E6_ARCPL</name>
<accession>A0A8S0Z0E6</accession>
<dbReference type="PANTHER" id="PTHR46601:SF1">
    <property type="entry name" value="ADF-H DOMAIN-CONTAINING PROTEIN"/>
    <property type="match status" value="1"/>
</dbReference>
<sequence>MQKRYLLDTMKNLFITFKKENPNESCSYSYFTKQRPFYVKPPVVDGRDTCQCKMHTNTQYMLNALYSNKIISESNMSQVIEKTVCATDNRLCMQGDCASCNTKEIIYNTQNKSRMLKWQEWVRRSEIINDKSGKGRLKVTKNVKEITEGTVEELIEKFRVAIIALKKHIFNIKMQYRSYRIAIDELKNDEALLHIDFSENYNGKYYEEIQPHHFGGSRKQITLHTGVLYIKPQGADKAQDFLAPRSDPGTSFVSD</sequence>
<dbReference type="Proteomes" id="UP000494256">
    <property type="component" value="Unassembled WGS sequence"/>
</dbReference>
<dbReference type="PANTHER" id="PTHR46601">
    <property type="entry name" value="ULP_PROTEASE DOMAIN-CONTAINING PROTEIN"/>
    <property type="match status" value="1"/>
</dbReference>
<dbReference type="EMBL" id="CADEBD010000226">
    <property type="protein sequence ID" value="CAB3225621.1"/>
    <property type="molecule type" value="Genomic_DNA"/>
</dbReference>
<protein>
    <submittedName>
        <fullName evidence="1">Uncharacterized protein</fullName>
    </submittedName>
</protein>
<gene>
    <name evidence="1" type="ORF">APLA_LOCUS2345</name>
</gene>
<dbReference type="AlphaFoldDB" id="A0A8S0Z0E6"/>
<reference evidence="1 2" key="1">
    <citation type="submission" date="2020-04" db="EMBL/GenBank/DDBJ databases">
        <authorList>
            <person name="Wallbank WR R."/>
            <person name="Pardo Diaz C."/>
            <person name="Kozak K."/>
            <person name="Martin S."/>
            <person name="Jiggins C."/>
            <person name="Moest M."/>
            <person name="Warren A I."/>
            <person name="Byers J.R.P. K."/>
            <person name="Montejo-Kovacevich G."/>
            <person name="Yen C E."/>
        </authorList>
    </citation>
    <scope>NUCLEOTIDE SEQUENCE [LARGE SCALE GENOMIC DNA]</scope>
</reference>
<evidence type="ECO:0000313" key="1">
    <source>
        <dbReference type="EMBL" id="CAB3225621.1"/>
    </source>
</evidence>
<evidence type="ECO:0000313" key="2">
    <source>
        <dbReference type="Proteomes" id="UP000494256"/>
    </source>
</evidence>
<organism evidence="1 2">
    <name type="scientific">Arctia plantaginis</name>
    <name type="common">Wood tiger moth</name>
    <name type="synonym">Phalaena plantaginis</name>
    <dbReference type="NCBI Taxonomy" id="874455"/>
    <lineage>
        <taxon>Eukaryota</taxon>
        <taxon>Metazoa</taxon>
        <taxon>Ecdysozoa</taxon>
        <taxon>Arthropoda</taxon>
        <taxon>Hexapoda</taxon>
        <taxon>Insecta</taxon>
        <taxon>Pterygota</taxon>
        <taxon>Neoptera</taxon>
        <taxon>Endopterygota</taxon>
        <taxon>Lepidoptera</taxon>
        <taxon>Glossata</taxon>
        <taxon>Ditrysia</taxon>
        <taxon>Noctuoidea</taxon>
        <taxon>Erebidae</taxon>
        <taxon>Arctiinae</taxon>
        <taxon>Arctia</taxon>
    </lineage>
</organism>